<keyword evidence="2" id="KW-0597">Phosphoprotein</keyword>
<dbReference type="InterPro" id="IPR051414">
    <property type="entry name" value="Adenylate-forming_Reductase"/>
</dbReference>
<dbReference type="InterPro" id="IPR042099">
    <property type="entry name" value="ANL_N_sf"/>
</dbReference>
<dbReference type="InterPro" id="IPR000873">
    <property type="entry name" value="AMP-dep_synth/lig_dom"/>
</dbReference>
<feature type="domain" description="Carrier" evidence="3">
    <location>
        <begin position="552"/>
        <end position="630"/>
    </location>
</feature>
<dbReference type="PROSITE" id="PS00012">
    <property type="entry name" value="PHOSPHOPANTETHEINE"/>
    <property type="match status" value="1"/>
</dbReference>
<dbReference type="Proteomes" id="UP000660729">
    <property type="component" value="Unassembled WGS sequence"/>
</dbReference>
<dbReference type="EMBL" id="JABCIY010000241">
    <property type="protein sequence ID" value="KAF7187020.1"/>
    <property type="molecule type" value="Genomic_DNA"/>
</dbReference>
<proteinExistence type="predicted"/>
<dbReference type="SMART" id="SM00822">
    <property type="entry name" value="PKS_KR"/>
    <property type="match status" value="1"/>
</dbReference>
<dbReference type="PROSITE" id="PS50075">
    <property type="entry name" value="CARRIER"/>
    <property type="match status" value="1"/>
</dbReference>
<comment type="caution">
    <text evidence="4">The sequence shown here is derived from an EMBL/GenBank/DDBJ whole genome shotgun (WGS) entry which is preliminary data.</text>
</comment>
<keyword evidence="1" id="KW-0596">Phosphopantetheine</keyword>
<dbReference type="InterPro" id="IPR057326">
    <property type="entry name" value="KR_dom"/>
</dbReference>
<dbReference type="Pfam" id="PF23562">
    <property type="entry name" value="AMP-binding_C_3"/>
    <property type="match status" value="1"/>
</dbReference>
<evidence type="ECO:0000313" key="4">
    <source>
        <dbReference type="EMBL" id="KAF7187020.1"/>
    </source>
</evidence>
<accession>A0A8H6R811</accession>
<keyword evidence="5" id="KW-1185">Reference proteome</keyword>
<dbReference type="SUPFAM" id="SSF56801">
    <property type="entry name" value="Acetyl-CoA synthetase-like"/>
    <property type="match status" value="1"/>
</dbReference>
<dbReference type="SUPFAM" id="SSF51735">
    <property type="entry name" value="NAD(P)-binding Rossmann-fold domains"/>
    <property type="match status" value="1"/>
</dbReference>
<dbReference type="Gene3D" id="3.40.50.12780">
    <property type="entry name" value="N-terminal domain of ligase-like"/>
    <property type="match status" value="1"/>
</dbReference>
<dbReference type="Pfam" id="PF07993">
    <property type="entry name" value="NAD_binding_4"/>
    <property type="match status" value="1"/>
</dbReference>
<dbReference type="PANTHER" id="PTHR43439">
    <property type="entry name" value="PHENYLACETATE-COENZYME A LIGASE"/>
    <property type="match status" value="1"/>
</dbReference>
<dbReference type="PANTHER" id="PTHR43439:SF2">
    <property type="entry name" value="ENZYME, PUTATIVE (JCVI)-RELATED"/>
    <property type="match status" value="1"/>
</dbReference>
<dbReference type="InterPro" id="IPR036736">
    <property type="entry name" value="ACP-like_sf"/>
</dbReference>
<evidence type="ECO:0000256" key="1">
    <source>
        <dbReference type="ARBA" id="ARBA00022450"/>
    </source>
</evidence>
<protein>
    <submittedName>
        <fullName evidence="4">Adenylate-forming reductase</fullName>
    </submittedName>
</protein>
<dbReference type="Pfam" id="PF00550">
    <property type="entry name" value="PP-binding"/>
    <property type="match status" value="1"/>
</dbReference>
<dbReference type="SUPFAM" id="SSF47336">
    <property type="entry name" value="ACP-like"/>
    <property type="match status" value="1"/>
</dbReference>
<sequence>MALLLPETIERLHDLYGKPRTIDDVIRLRAQDEVQVPILAYARPGSLTDYELFSGKDLNRLVDEACWVFDDFGIKTNDDRVIAMYSQSDLSYSISLLALLRMGCKVMTVSARLGPLAVGSLLDRVGCRQVIHGNTPKVNSTIQDVAAERSDLVLRPMLERGEFDKPDRVPREFFRPTEGLTGKERAALIMHSSGSTAYPKPIFQSHEGFLLDLLTGMNCHAMNPLPWFHLHGLLTSFQAIWMKKTAYLWNAEFPLTTANMVAALRAIEPEIFHGVPYSVKLLSESSEGMELLRKCKHVTSGGARPPDELGEKLVKGGVRFATTFGLTETGHIGDSMRRADDEKDWDFLRLHSYVLPHIVFNKLDEIVNGLATYEAVFLSSHPALMMSNSDDPPGSYHSGDIFIAHPTIPNAWKYIARNDDCVTLANGEKINPMAMEGVLRQDPNVRDALLFGVDQASPGMLVFQSRQTEGTSHSDYMKAIAASLEEANGFADDFAKVASDMVVILPPDVDYPVTDKNNIIRAAAYRQFADQIQLAYSSDADQEQSLDKKQQLDIPGLEGYLLALFERISGVAIDNVGDDFYMMGVDSLLSVQIRRMVQRDLDVGENPLPSNVVYDGRNIRGLARLLHSLRTNGGCLHSQDANGREHEMSALIERYSSFQTRPNGQYETPQEDVVLLTGSTGALGAHLLHRLLGRKAVRHVYCVVRSATEDPRHRVLVSLKDRGLDAEHLLTAKTTVYHSGSFGDDHLGLSPDVYQKLANEVTLIVHAAWPVHFQLPLATFETHVRGLHNLLELSLATPWRQPARVLFASSVAAAYATPPVDDKPAVILEERVPDLSHCMETGYAMSKIVGERICERASTIGARTAVLRIGQFVGDSQHGIWNNKEAIPLMIQSTRVTHTLPVLEAANGICQWMPVDEMAEACLQAAEAMTSTSIDGSSCGKICYFNLLSPHTSNWTNDVLPALRKAGIDFTEMPFPDWIEKLQHYAAELGDDAGAKLPASKLMSYYEDLFDDERPGHTCIPRFDLHESLSHLQALRDSTDPVREGLVEKFVEQWMKQW</sequence>
<dbReference type="InterPro" id="IPR006162">
    <property type="entry name" value="Ppantetheine_attach_site"/>
</dbReference>
<evidence type="ECO:0000313" key="5">
    <source>
        <dbReference type="Proteomes" id="UP000660729"/>
    </source>
</evidence>
<name>A0A8H6R811_9PEZI</name>
<gene>
    <name evidence="4" type="ORF">HII31_11629</name>
</gene>
<reference evidence="4" key="1">
    <citation type="submission" date="2020-04" db="EMBL/GenBank/DDBJ databases">
        <title>Draft genome resource of the tomato pathogen Pseudocercospora fuligena.</title>
        <authorList>
            <person name="Zaccaron A."/>
        </authorList>
    </citation>
    <scope>NUCLEOTIDE SEQUENCE</scope>
    <source>
        <strain evidence="4">PF001</strain>
    </source>
</reference>
<dbReference type="InterPro" id="IPR009081">
    <property type="entry name" value="PP-bd_ACP"/>
</dbReference>
<evidence type="ECO:0000256" key="2">
    <source>
        <dbReference type="ARBA" id="ARBA00022553"/>
    </source>
</evidence>
<dbReference type="Gene3D" id="3.40.50.720">
    <property type="entry name" value="NAD(P)-binding Rossmann-like Domain"/>
    <property type="match status" value="1"/>
</dbReference>
<dbReference type="InterPro" id="IPR013120">
    <property type="entry name" value="FAR_NAD-bd"/>
</dbReference>
<dbReference type="AlphaFoldDB" id="A0A8H6R811"/>
<dbReference type="Pfam" id="PF00501">
    <property type="entry name" value="AMP-binding"/>
    <property type="match status" value="1"/>
</dbReference>
<dbReference type="OrthoDB" id="429813at2759"/>
<organism evidence="4 5">
    <name type="scientific">Pseudocercospora fuligena</name>
    <dbReference type="NCBI Taxonomy" id="685502"/>
    <lineage>
        <taxon>Eukaryota</taxon>
        <taxon>Fungi</taxon>
        <taxon>Dikarya</taxon>
        <taxon>Ascomycota</taxon>
        <taxon>Pezizomycotina</taxon>
        <taxon>Dothideomycetes</taxon>
        <taxon>Dothideomycetidae</taxon>
        <taxon>Mycosphaerellales</taxon>
        <taxon>Mycosphaerellaceae</taxon>
        <taxon>Pseudocercospora</taxon>
    </lineage>
</organism>
<dbReference type="Gene3D" id="1.10.1200.10">
    <property type="entry name" value="ACP-like"/>
    <property type="match status" value="1"/>
</dbReference>
<dbReference type="GO" id="GO:0031177">
    <property type="term" value="F:phosphopantetheine binding"/>
    <property type="evidence" value="ECO:0007669"/>
    <property type="project" value="InterPro"/>
</dbReference>
<evidence type="ECO:0000259" key="3">
    <source>
        <dbReference type="PROSITE" id="PS50075"/>
    </source>
</evidence>
<dbReference type="InterPro" id="IPR036291">
    <property type="entry name" value="NAD(P)-bd_dom_sf"/>
</dbReference>
<dbReference type="SMART" id="SM00823">
    <property type="entry name" value="PKS_PP"/>
    <property type="match status" value="1"/>
</dbReference>
<dbReference type="InterPro" id="IPR020806">
    <property type="entry name" value="PKS_PP-bd"/>
</dbReference>